<keyword evidence="1" id="KW-0500">Molybdenum</keyword>
<protein>
    <submittedName>
        <fullName evidence="4">Carbon monoxide dehydrogenase</fullName>
    </submittedName>
</protein>
<dbReference type="GO" id="GO:0016491">
    <property type="term" value="F:oxidoreductase activity"/>
    <property type="evidence" value="ECO:0007669"/>
    <property type="project" value="UniProtKB-KW"/>
</dbReference>
<feature type="domain" description="Aldehyde oxidase/xanthine dehydrogenase a/b hammerhead" evidence="3">
    <location>
        <begin position="11"/>
        <end position="119"/>
    </location>
</feature>
<dbReference type="Gene3D" id="3.30.365.10">
    <property type="entry name" value="Aldehyde oxidase/xanthine dehydrogenase, molybdopterin binding domain"/>
    <property type="match status" value="5"/>
</dbReference>
<dbReference type="Gene3D" id="3.90.1170.50">
    <property type="entry name" value="Aldehyde oxidase/xanthine dehydrogenase, a/b hammerhead"/>
    <property type="match status" value="1"/>
</dbReference>
<dbReference type="GO" id="GO:0005506">
    <property type="term" value="F:iron ion binding"/>
    <property type="evidence" value="ECO:0007669"/>
    <property type="project" value="InterPro"/>
</dbReference>
<dbReference type="Proteomes" id="UP000050515">
    <property type="component" value="Unassembled WGS sequence"/>
</dbReference>
<accession>A0A0P9CMD2</accession>
<evidence type="ECO:0000313" key="5">
    <source>
        <dbReference type="Proteomes" id="UP000050515"/>
    </source>
</evidence>
<dbReference type="InterPro" id="IPR036856">
    <property type="entry name" value="Ald_Oxase/Xan_DH_a/b_sf"/>
</dbReference>
<dbReference type="InterPro" id="IPR037165">
    <property type="entry name" value="AldOxase/xan_DH_Mopterin-bd_sf"/>
</dbReference>
<dbReference type="Pfam" id="PF02738">
    <property type="entry name" value="MoCoBD_1"/>
    <property type="match status" value="1"/>
</dbReference>
<evidence type="ECO:0000256" key="2">
    <source>
        <dbReference type="ARBA" id="ARBA00023002"/>
    </source>
</evidence>
<evidence type="ECO:0000256" key="1">
    <source>
        <dbReference type="ARBA" id="ARBA00022505"/>
    </source>
</evidence>
<evidence type="ECO:0000259" key="3">
    <source>
        <dbReference type="SMART" id="SM01008"/>
    </source>
</evidence>
<dbReference type="AlphaFoldDB" id="A0A0P9CMD2"/>
<comment type="caution">
    <text evidence="4">The sequence shown here is derived from an EMBL/GenBank/DDBJ whole genome shotgun (WGS) entry which is preliminary data.</text>
</comment>
<sequence length="679" mass="74436">MYSGKKAFLVNGRGRYIDDINLLDMLYMSIYRSPYARARLKNIDGGLNSHELRAYYKAAVGEMADLSGGREDLKLYREPVLAIDYVNYVGQPIAAVFGKNKYDSEDKLSEVNVDFEPMQAVSSIDESLKSDPVHNGASSNILASYTLGTKFDEKDIDYDISLEDEFFNERILGNSIETRGCIADYRDGFLTFYASTQSVHSIKNGLASTLGLDRDKIRVIQADTGGAFGSKGGYYPEYLIAAYASMKYKKPVKWIETRSEYLMAAYAGRGVKSWAKIYAKNNGKITGIQVKLYVDAGAYDAGTGSFAPYFIGYQITGPYLIKNVYVEASSVITNKSPMGPYRGAGRPEASFIMERMIDLLADRIGKDPADVRLINASDVPFTSPTGLQVMDASRPFLEKALKTMNYYEISKNEKTGLSFFVLIPSTRSGESARIVSGDGHIKVYLGGDTHGQGHEAWARNIIKEYLNVDESLVTLENGDTKELDEGVGAWGSRSAIVGGSALVNACKKIREQVKSKFGEYAPDKLLNNHFDAEDFFSADFSLNSLNANMITARVLNHSVDITGWYCYYDLGNVLDMGNVIGQIQGGALEGIGQVLSEGIKYSDDGQLITNSISLAGLLKADDIPDKFHIHIAENPSDVPSHAKGLGESPTIGTPSALARAIELNTGRRVRITPIGPDYL</sequence>
<proteinExistence type="predicted"/>
<dbReference type="InterPro" id="IPR000674">
    <property type="entry name" value="Ald_Oxase/Xan_DH_a/b"/>
</dbReference>
<dbReference type="InterPro" id="IPR016208">
    <property type="entry name" value="Ald_Oxase/xanthine_DH-like"/>
</dbReference>
<dbReference type="Pfam" id="PF01315">
    <property type="entry name" value="Ald_Xan_dh_C"/>
    <property type="match status" value="1"/>
</dbReference>
<dbReference type="InterPro" id="IPR046867">
    <property type="entry name" value="AldOxase/xan_DH_MoCoBD2"/>
</dbReference>
<dbReference type="RefSeq" id="WP_054964136.1">
    <property type="nucleotide sequence ID" value="NZ_LJCQ01000193.1"/>
</dbReference>
<dbReference type="Pfam" id="PF20256">
    <property type="entry name" value="MoCoBD_2"/>
    <property type="match status" value="2"/>
</dbReference>
<evidence type="ECO:0000313" key="4">
    <source>
        <dbReference type="EMBL" id="KPV46699.1"/>
    </source>
</evidence>
<dbReference type="InterPro" id="IPR008274">
    <property type="entry name" value="AldOxase/xan_DH_MoCoBD1"/>
</dbReference>
<organism evidence="4 5">
    <name type="scientific">Acidiplasma aeolicum</name>
    <dbReference type="NCBI Taxonomy" id="507754"/>
    <lineage>
        <taxon>Archaea</taxon>
        <taxon>Methanobacteriati</taxon>
        <taxon>Thermoplasmatota</taxon>
        <taxon>Thermoplasmata</taxon>
        <taxon>Thermoplasmatales</taxon>
        <taxon>Ferroplasmaceae</taxon>
        <taxon>Acidiplasma</taxon>
    </lineage>
</organism>
<gene>
    <name evidence="4" type="ORF">SE19_04380</name>
</gene>
<name>A0A0P9CMD2_9ARCH</name>
<keyword evidence="2" id="KW-0560">Oxidoreductase</keyword>
<dbReference type="EMBL" id="LJCQ01000193">
    <property type="protein sequence ID" value="KPV46699.1"/>
    <property type="molecule type" value="Genomic_DNA"/>
</dbReference>
<dbReference type="PANTHER" id="PTHR11908">
    <property type="entry name" value="XANTHINE DEHYDROGENASE"/>
    <property type="match status" value="1"/>
</dbReference>
<dbReference type="PATRIC" id="fig|507754.4.peg.1255"/>
<dbReference type="SUPFAM" id="SSF54665">
    <property type="entry name" value="CO dehydrogenase molybdoprotein N-domain-like"/>
    <property type="match status" value="1"/>
</dbReference>
<dbReference type="PANTHER" id="PTHR11908:SF132">
    <property type="entry name" value="ALDEHYDE OXIDASE 1-RELATED"/>
    <property type="match status" value="1"/>
</dbReference>
<dbReference type="SUPFAM" id="SSF56003">
    <property type="entry name" value="Molybdenum cofactor-binding domain"/>
    <property type="match status" value="1"/>
</dbReference>
<reference evidence="4 5" key="1">
    <citation type="submission" date="2015-09" db="EMBL/GenBank/DDBJ databases">
        <title>Draft genome sequence of Acidiplasma aeolicum DSM 18409.</title>
        <authorList>
            <person name="Hemp J."/>
        </authorList>
    </citation>
    <scope>NUCLEOTIDE SEQUENCE [LARGE SCALE GENOMIC DNA]</scope>
    <source>
        <strain evidence="4 5">V</strain>
    </source>
</reference>
<dbReference type="SMART" id="SM01008">
    <property type="entry name" value="Ald_Xan_dh_C"/>
    <property type="match status" value="1"/>
</dbReference>